<evidence type="ECO:0000256" key="2">
    <source>
        <dbReference type="ARBA" id="ARBA00022737"/>
    </source>
</evidence>
<reference evidence="4" key="1">
    <citation type="submission" date="2013-10" db="EMBL/GenBank/DDBJ databases">
        <title>Genomic analysis of the causative agents of coccidiosis in chickens.</title>
        <authorList>
            <person name="Reid A.J."/>
            <person name="Blake D."/>
            <person name="Billington K."/>
            <person name="Browne H."/>
            <person name="Dunn M."/>
            <person name="Hung S."/>
            <person name="Kawahara F."/>
            <person name="Miranda-Saavedra D."/>
            <person name="Mourier T."/>
            <person name="Nagra H."/>
            <person name="Otto T.D."/>
            <person name="Rawlings N."/>
            <person name="Sanchez A."/>
            <person name="Sanders M."/>
            <person name="Subramaniam C."/>
            <person name="Tay Y."/>
            <person name="Dear P."/>
            <person name="Doerig C."/>
            <person name="Gruber A."/>
            <person name="Parkinson J."/>
            <person name="Shirley M."/>
            <person name="Wan K.L."/>
            <person name="Berriman M."/>
            <person name="Tomley F."/>
            <person name="Pain A."/>
        </authorList>
    </citation>
    <scope>NUCLEOTIDE SEQUENCE [LARGE SCALE GENOMIC DNA]</scope>
    <source>
        <strain evidence="4">Houghton</strain>
    </source>
</reference>
<evidence type="ECO:0000313" key="5">
    <source>
        <dbReference type="Proteomes" id="UP000030747"/>
    </source>
</evidence>
<evidence type="ECO:0000256" key="1">
    <source>
        <dbReference type="ARBA" id="ARBA00022614"/>
    </source>
</evidence>
<dbReference type="InterPro" id="IPR032675">
    <property type="entry name" value="LRR_dom_sf"/>
</dbReference>
<keyword evidence="2" id="KW-0677">Repeat</keyword>
<dbReference type="AlphaFoldDB" id="U6KQE9"/>
<organism evidence="4 5">
    <name type="scientific">Eimeria tenella</name>
    <name type="common">Coccidian parasite</name>
    <dbReference type="NCBI Taxonomy" id="5802"/>
    <lineage>
        <taxon>Eukaryota</taxon>
        <taxon>Sar</taxon>
        <taxon>Alveolata</taxon>
        <taxon>Apicomplexa</taxon>
        <taxon>Conoidasida</taxon>
        <taxon>Coccidia</taxon>
        <taxon>Eucoccidiorida</taxon>
        <taxon>Eimeriorina</taxon>
        <taxon>Eimeriidae</taxon>
        <taxon>Eimeria</taxon>
    </lineage>
</organism>
<proteinExistence type="predicted"/>
<dbReference type="GeneID" id="25252712"/>
<dbReference type="GO" id="GO:0005737">
    <property type="term" value="C:cytoplasm"/>
    <property type="evidence" value="ECO:0007669"/>
    <property type="project" value="TreeGrafter"/>
</dbReference>
<protein>
    <recommendedName>
        <fullName evidence="6">Leucine rich repeat protein</fullName>
    </recommendedName>
</protein>
<dbReference type="OrthoDB" id="305162at2759"/>
<dbReference type="EMBL" id="HG673920">
    <property type="protein sequence ID" value="CDJ38497.1"/>
    <property type="molecule type" value="Genomic_DNA"/>
</dbReference>
<feature type="compositionally biased region" description="Basic and acidic residues" evidence="3">
    <location>
        <begin position="137"/>
        <end position="146"/>
    </location>
</feature>
<evidence type="ECO:0000256" key="3">
    <source>
        <dbReference type="SAM" id="MobiDB-lite"/>
    </source>
</evidence>
<reference evidence="4" key="2">
    <citation type="submission" date="2013-10" db="EMBL/GenBank/DDBJ databases">
        <authorList>
            <person name="Aslett M."/>
        </authorList>
    </citation>
    <scope>NUCLEOTIDE SEQUENCE [LARGE SCALE GENOMIC DNA]</scope>
    <source>
        <strain evidence="4">Houghton</strain>
    </source>
</reference>
<dbReference type="SUPFAM" id="SSF52058">
    <property type="entry name" value="L domain-like"/>
    <property type="match status" value="1"/>
</dbReference>
<feature type="region of interest" description="Disordered" evidence="3">
    <location>
        <begin position="311"/>
        <end position="334"/>
    </location>
</feature>
<gene>
    <name evidence="4" type="ORF">ETH_00017865</name>
</gene>
<dbReference type="PANTHER" id="PTHR15454">
    <property type="entry name" value="NISCHARIN RELATED"/>
    <property type="match status" value="1"/>
</dbReference>
<dbReference type="Proteomes" id="UP000030747">
    <property type="component" value="Unassembled WGS sequence"/>
</dbReference>
<dbReference type="PANTHER" id="PTHR15454:SF56">
    <property type="entry name" value="PROTEIN PHOSPHATASE 1 REGULATORY SUBUNIT 7-RELATED"/>
    <property type="match status" value="1"/>
</dbReference>
<feature type="region of interest" description="Disordered" evidence="3">
    <location>
        <begin position="232"/>
        <end position="266"/>
    </location>
</feature>
<feature type="region of interest" description="Disordered" evidence="3">
    <location>
        <begin position="125"/>
        <end position="151"/>
    </location>
</feature>
<dbReference type="RefSeq" id="XP_013229335.1">
    <property type="nucleotide sequence ID" value="XM_013373881.1"/>
</dbReference>
<dbReference type="InterPro" id="IPR001611">
    <property type="entry name" value="Leu-rich_rpt"/>
</dbReference>
<dbReference type="Gene3D" id="3.80.10.10">
    <property type="entry name" value="Ribonuclease Inhibitor"/>
    <property type="match status" value="1"/>
</dbReference>
<dbReference type="OMA" id="CRESKES"/>
<dbReference type="PROSITE" id="PS51450">
    <property type="entry name" value="LRR"/>
    <property type="match status" value="1"/>
</dbReference>
<accession>U6KQE9</accession>
<name>U6KQE9_EIMTE</name>
<keyword evidence="1" id="KW-0433">Leucine-rich repeat</keyword>
<evidence type="ECO:0008006" key="6">
    <source>
        <dbReference type="Google" id="ProtNLM"/>
    </source>
</evidence>
<feature type="region of interest" description="Disordered" evidence="3">
    <location>
        <begin position="403"/>
        <end position="428"/>
    </location>
</feature>
<dbReference type="VEuPathDB" id="ToxoDB:ETH2_0729600"/>
<evidence type="ECO:0000313" key="4">
    <source>
        <dbReference type="EMBL" id="CDJ38497.1"/>
    </source>
</evidence>
<dbReference type="VEuPathDB" id="ToxoDB:ETH_00017865"/>
<feature type="compositionally biased region" description="Low complexity" evidence="3">
    <location>
        <begin position="253"/>
        <end position="264"/>
    </location>
</feature>
<keyword evidence="5" id="KW-1185">Reference proteome</keyword>
<sequence length="663" mass="71336">MSTKRKELERFGNIHLELGDPTGDFSQFGFKGVRIISVQRVVNREAEAAFELLNQCTTGMFGNLFAKHAAPYTGQFVVASNGLAEADLPRLHALAANETFQAIARQTLELGEKTQSALNDLPVNEACRSDLSPPTGECRESKESTKKPVSSRLLPQAVKSGRMLLPDGEVLLCRPLLHEPLADTPLWYKPEDMPKLRDQCPTKGVFKIAKEYCIRFSYSYDLLDMATLPNASGESTAGESTAPTAPKSPPPAAASTPSPTGAAPLVATLGPSQEAAAVVAPLQCPEETGDALISNTAPQGSQVAPAISSTLNEGGQRAHPETRPRNSAVRESGTGSPFVDLINMAKHLLSIRTKELLKLREPPWLCESSDQGKVGAASYETLEEIVFGEDHLQEVLQKSFTRRRTSAGSPAIEPQQPPSAPQSPFGGLRAGECQAQLDRNGDVLSLSLSSNAHVIALSRGVLLSFLKLRVLLLPLNGIRSFEAPEKRFTASYLSGSPNASSTESKECSKIEMPQLRVLDLSFNELCTLDGFWNTPRLQQLCLVANHLLLLSDLAPVGTAAPRLRQLWLAGNPLHMGAHTAQQLQQLLPALDLLDGRALQSPPACLVKPPASPPGKGVVEQVSHCVTSSSMTQMQSGVAEPRSWAIAAAAQMSSMEESQGQRYW</sequence>